<dbReference type="AlphaFoldDB" id="A0A3D9HIQ0"/>
<organism evidence="1 2">
    <name type="scientific">Seonamhaeicola aphaedonensis</name>
    <dbReference type="NCBI Taxonomy" id="1461338"/>
    <lineage>
        <taxon>Bacteria</taxon>
        <taxon>Pseudomonadati</taxon>
        <taxon>Bacteroidota</taxon>
        <taxon>Flavobacteriia</taxon>
        <taxon>Flavobacteriales</taxon>
        <taxon>Flavobacteriaceae</taxon>
    </lineage>
</organism>
<reference evidence="1 2" key="1">
    <citation type="submission" date="2018-07" db="EMBL/GenBank/DDBJ databases">
        <title>Genomic Encyclopedia of Type Strains, Phase III (KMG-III): the genomes of soil and plant-associated and newly described type strains.</title>
        <authorList>
            <person name="Whitman W."/>
        </authorList>
    </citation>
    <scope>NUCLEOTIDE SEQUENCE [LARGE SCALE GENOMIC DNA]</scope>
    <source>
        <strain evidence="1 2">CECT 8487</strain>
    </source>
</reference>
<accession>A0A3D9HIQ0</accession>
<keyword evidence="2" id="KW-1185">Reference proteome</keyword>
<dbReference type="PROSITE" id="PS51257">
    <property type="entry name" value="PROKAR_LIPOPROTEIN"/>
    <property type="match status" value="1"/>
</dbReference>
<evidence type="ECO:0000313" key="2">
    <source>
        <dbReference type="Proteomes" id="UP000256629"/>
    </source>
</evidence>
<dbReference type="EMBL" id="QRDX01000002">
    <property type="protein sequence ID" value="RED49360.1"/>
    <property type="molecule type" value="Genomic_DNA"/>
</dbReference>
<gene>
    <name evidence="1" type="ORF">DFQ02_102132</name>
</gene>
<evidence type="ECO:0000313" key="1">
    <source>
        <dbReference type="EMBL" id="RED49360.1"/>
    </source>
</evidence>
<name>A0A3D9HIQ0_9FLAO</name>
<proteinExistence type="predicted"/>
<dbReference type="Proteomes" id="UP000256629">
    <property type="component" value="Unassembled WGS sequence"/>
</dbReference>
<evidence type="ECO:0008006" key="3">
    <source>
        <dbReference type="Google" id="ProtNLM"/>
    </source>
</evidence>
<protein>
    <recommendedName>
        <fullName evidence="3">Cardiolipin synthetase</fullName>
    </recommendedName>
</protein>
<sequence length="222" mass="26391">MRYLCLLFISSLVISCFSTELIENWKNPDIETYSPSKVLILGITPNIEARVQFEKQLRDELTIRDIEAVMSIDYLSPTFTSYKKTEEELKSLEDSLIYNGFDTIILSKVIGIEDKIDYREDFNDYENSYIKFKEDYLRYQDAYYNPDYYNEYTIYHTETSMYCICPSKNRELIWKGYIDITDPNSMNETINEYVRLVIIVLEEQQLIYSNILENKPDEDAIN</sequence>
<dbReference type="RefSeq" id="WP_116039794.1">
    <property type="nucleotide sequence ID" value="NZ_QRDX01000002.1"/>
</dbReference>
<comment type="caution">
    <text evidence="1">The sequence shown here is derived from an EMBL/GenBank/DDBJ whole genome shotgun (WGS) entry which is preliminary data.</text>
</comment>
<dbReference type="OrthoDB" id="6077795at2"/>